<name>A0A6J7NLQ5_9ZZZZ</name>
<accession>A0A6J7NLQ5</accession>
<evidence type="ECO:0000313" key="1">
    <source>
        <dbReference type="EMBL" id="CAB4994151.1"/>
    </source>
</evidence>
<sequence length="82" mass="8831">MRYESSPRLLSALKIGTPSAARAMAPRKRLFFADMGVAANLGVVGICQAFEPEYGWGTGTCCCQFVMPTIMLCGGRPLLSTR</sequence>
<gene>
    <name evidence="1" type="ORF">UFOPK3957_01176</name>
</gene>
<dbReference type="EMBL" id="CAFBOM010000200">
    <property type="protein sequence ID" value="CAB4994151.1"/>
    <property type="molecule type" value="Genomic_DNA"/>
</dbReference>
<proteinExistence type="predicted"/>
<dbReference type="AlphaFoldDB" id="A0A6J7NLQ5"/>
<reference evidence="1" key="1">
    <citation type="submission" date="2020-05" db="EMBL/GenBank/DDBJ databases">
        <authorList>
            <person name="Chiriac C."/>
            <person name="Salcher M."/>
            <person name="Ghai R."/>
            <person name="Kavagutti S V."/>
        </authorList>
    </citation>
    <scope>NUCLEOTIDE SEQUENCE</scope>
</reference>
<organism evidence="1">
    <name type="scientific">freshwater metagenome</name>
    <dbReference type="NCBI Taxonomy" id="449393"/>
    <lineage>
        <taxon>unclassified sequences</taxon>
        <taxon>metagenomes</taxon>
        <taxon>ecological metagenomes</taxon>
    </lineage>
</organism>
<protein>
    <submittedName>
        <fullName evidence="1">Unannotated protein</fullName>
    </submittedName>
</protein>